<evidence type="ECO:0000256" key="11">
    <source>
        <dbReference type="PROSITE-ProRule" id="PRU00042"/>
    </source>
</evidence>
<feature type="transmembrane region" description="Helical" evidence="14">
    <location>
        <begin position="76"/>
        <end position="96"/>
    </location>
</feature>
<evidence type="ECO:0000256" key="4">
    <source>
        <dbReference type="ARBA" id="ARBA00022989"/>
    </source>
</evidence>
<dbReference type="SUPFAM" id="SSF81321">
    <property type="entry name" value="Family A G protein-coupled receptor-like"/>
    <property type="match status" value="1"/>
</dbReference>
<keyword evidence="9 12" id="KW-0807">Transducer</keyword>
<keyword evidence="11" id="KW-0863">Zinc-finger</keyword>
<keyword evidence="11" id="KW-0862">Zinc</keyword>
<feature type="region of interest" description="Disordered" evidence="13">
    <location>
        <begin position="517"/>
        <end position="542"/>
    </location>
</feature>
<dbReference type="InterPro" id="IPR000826">
    <property type="entry name" value="Formyl_rcpt-rel"/>
</dbReference>
<evidence type="ECO:0000256" key="5">
    <source>
        <dbReference type="ARBA" id="ARBA00023040"/>
    </source>
</evidence>
<evidence type="ECO:0000256" key="6">
    <source>
        <dbReference type="ARBA" id="ARBA00023136"/>
    </source>
</evidence>
<dbReference type="PROSITE" id="PS00237">
    <property type="entry name" value="G_PROTEIN_RECEP_F1_1"/>
    <property type="match status" value="1"/>
</dbReference>
<dbReference type="GO" id="GO:0007200">
    <property type="term" value="P:phospholipase C-activating G protein-coupled receptor signaling pathway"/>
    <property type="evidence" value="ECO:0007669"/>
    <property type="project" value="TreeGrafter"/>
</dbReference>
<comment type="caution">
    <text evidence="17">The sequence shown here is derived from an EMBL/GenBank/DDBJ whole genome shotgun (WGS) entry which is preliminary data.</text>
</comment>
<dbReference type="InterPro" id="IPR013087">
    <property type="entry name" value="Znf_C2H2_type"/>
</dbReference>
<dbReference type="Gene3D" id="1.20.1070.10">
    <property type="entry name" value="Rhodopsin 7-helix transmembrane proteins"/>
    <property type="match status" value="1"/>
</dbReference>
<feature type="domain" description="G-protein coupled receptors family 1 profile" evidence="16">
    <location>
        <begin position="57"/>
        <end position="320"/>
    </location>
</feature>
<dbReference type="GO" id="GO:0005886">
    <property type="term" value="C:plasma membrane"/>
    <property type="evidence" value="ECO:0007669"/>
    <property type="project" value="TreeGrafter"/>
</dbReference>
<feature type="compositionally biased region" description="Basic and acidic residues" evidence="13">
    <location>
        <begin position="436"/>
        <end position="446"/>
    </location>
</feature>
<dbReference type="Proteomes" id="UP000289886">
    <property type="component" value="Unassembled WGS sequence"/>
</dbReference>
<sequence length="573" mass="62406">MENSSELFPTVSSGNTSDPNGTQDYEDYEDEHADLRASLNVMSMVVYSVAFLLGTTGNGLVIWITGFKMKKTVNTVWFLNLAVADFVFTAFLPLSITYTALGFHWPFGRFLCKLNSTVAFLNMFASVYILAVISLDRCVAVVRPVWAQNHRTPRLASLVSLGAWLLALLLSAPYFVFRDTAPAYHDETVVNCFNNFAFSDDYQTPAVVQLRVARHQAMVLARFLLGFVLPFTVIVSCYAVIAARLRRSRLTRSSKPFKVIAVVIVAFFVCWAPYHAFSLVEMVNHLTGQRSATLGHLTAVGIPIASSLAYLNSCLNPVLYVFMGQDFKEKVKKSILAVLENAFSEDSGQTALGSNSRSKSKSTLEAEILSTEKLMAFIATLRVHPFIKTPDKPSSPQEGGPVEERLGASVGVSIGGSATESPGTGLLVEPLTSRVPEHGQPREKAAAGEPGAGALEGVSDGSSRRLESSPPAGCAEEPRGVVSEGARRPRRGERRRAGGNVLAERRGEAEEVWDPVGISRGAGRAPPDIQTEMRHPKPQLPSPRYRCVECGTGFREETALHGHYIQHARGELG</sequence>
<keyword evidence="8 12" id="KW-0675">Receptor</keyword>
<dbReference type="GO" id="GO:0004930">
    <property type="term" value="F:G protein-coupled receptor activity"/>
    <property type="evidence" value="ECO:0007669"/>
    <property type="project" value="UniProtKB-KW"/>
</dbReference>
<dbReference type="Pfam" id="PF00001">
    <property type="entry name" value="7tm_1"/>
    <property type="match status" value="1"/>
</dbReference>
<dbReference type="PROSITE" id="PS50157">
    <property type="entry name" value="ZINC_FINGER_C2H2_2"/>
    <property type="match status" value="1"/>
</dbReference>
<dbReference type="GO" id="GO:0004875">
    <property type="term" value="F:complement receptor activity"/>
    <property type="evidence" value="ECO:0007669"/>
    <property type="project" value="TreeGrafter"/>
</dbReference>
<keyword evidence="4 14" id="KW-1133">Transmembrane helix</keyword>
<dbReference type="AlphaFoldDB" id="A0A444V2B5"/>
<proteinExistence type="inferred from homology"/>
<keyword evidence="2" id="KW-0145">Chemotaxis</keyword>
<comment type="similarity">
    <text evidence="10">Belongs to the chemokine-like receptor (CMKLR) family.</text>
</comment>
<dbReference type="CDD" id="cd15116">
    <property type="entry name" value="7tmA_CMKLR1"/>
    <property type="match status" value="1"/>
</dbReference>
<evidence type="ECO:0000256" key="2">
    <source>
        <dbReference type="ARBA" id="ARBA00022500"/>
    </source>
</evidence>
<reference evidence="17 18" key="1">
    <citation type="submission" date="2019-01" db="EMBL/GenBank/DDBJ databases">
        <title>Draft Genome and Complete Hox-Cluster Characterization of the Sterlet Sturgeon (Acipenser ruthenus).</title>
        <authorList>
            <person name="Wei Q."/>
        </authorList>
    </citation>
    <scope>NUCLEOTIDE SEQUENCE [LARGE SCALE GENOMIC DNA]</scope>
    <source>
        <strain evidence="17">WHYD16114868_AA</strain>
        <tissue evidence="17">Blood</tissue>
    </source>
</reference>
<organism evidence="17 18">
    <name type="scientific">Acipenser ruthenus</name>
    <name type="common">Sterlet sturgeon</name>
    <dbReference type="NCBI Taxonomy" id="7906"/>
    <lineage>
        <taxon>Eukaryota</taxon>
        <taxon>Metazoa</taxon>
        <taxon>Chordata</taxon>
        <taxon>Craniata</taxon>
        <taxon>Vertebrata</taxon>
        <taxon>Euteleostomi</taxon>
        <taxon>Actinopterygii</taxon>
        <taxon>Chondrostei</taxon>
        <taxon>Acipenseriformes</taxon>
        <taxon>Acipenseridae</taxon>
        <taxon>Acipenser</taxon>
    </lineage>
</organism>
<evidence type="ECO:0000313" key="18">
    <source>
        <dbReference type="Proteomes" id="UP000289886"/>
    </source>
</evidence>
<protein>
    <submittedName>
        <fullName evidence="17">Chemokine-like receptor 1</fullName>
    </submittedName>
</protein>
<evidence type="ECO:0000256" key="9">
    <source>
        <dbReference type="ARBA" id="ARBA00023224"/>
    </source>
</evidence>
<dbReference type="FunFam" id="1.20.1070.10:FF:000034">
    <property type="entry name" value="G-protein coupled receptor 1"/>
    <property type="match status" value="1"/>
</dbReference>
<feature type="compositionally biased region" description="Low complexity" evidence="13">
    <location>
        <begin position="447"/>
        <end position="457"/>
    </location>
</feature>
<keyword evidence="6 14" id="KW-0472">Membrane</keyword>
<dbReference type="PROSITE" id="PS50262">
    <property type="entry name" value="G_PROTEIN_RECEP_F1_2"/>
    <property type="match status" value="1"/>
</dbReference>
<evidence type="ECO:0000256" key="14">
    <source>
        <dbReference type="SAM" id="Phobius"/>
    </source>
</evidence>
<feature type="transmembrane region" description="Helical" evidence="14">
    <location>
        <begin position="297"/>
        <end position="323"/>
    </location>
</feature>
<evidence type="ECO:0000313" key="17">
    <source>
        <dbReference type="EMBL" id="RXM94567.1"/>
    </source>
</evidence>
<feature type="transmembrane region" description="Helical" evidence="14">
    <location>
        <begin position="44"/>
        <end position="64"/>
    </location>
</feature>
<comment type="subcellular location">
    <subcellularLocation>
        <location evidence="1">Membrane</location>
        <topology evidence="1">Multi-pass membrane protein</topology>
    </subcellularLocation>
</comment>
<dbReference type="GO" id="GO:0008270">
    <property type="term" value="F:zinc ion binding"/>
    <property type="evidence" value="ECO:0007669"/>
    <property type="project" value="UniProtKB-KW"/>
</dbReference>
<feature type="transmembrane region" description="Helical" evidence="14">
    <location>
        <begin position="257"/>
        <end position="277"/>
    </location>
</feature>
<dbReference type="InterPro" id="IPR017452">
    <property type="entry name" value="GPCR_Rhodpsn_7TM"/>
</dbReference>
<evidence type="ECO:0000256" key="3">
    <source>
        <dbReference type="ARBA" id="ARBA00022692"/>
    </source>
</evidence>
<feature type="compositionally biased region" description="Polar residues" evidence="13">
    <location>
        <begin position="1"/>
        <end position="23"/>
    </location>
</feature>
<evidence type="ECO:0000259" key="16">
    <source>
        <dbReference type="PROSITE" id="PS50262"/>
    </source>
</evidence>
<evidence type="ECO:0000256" key="13">
    <source>
        <dbReference type="SAM" id="MobiDB-lite"/>
    </source>
</evidence>
<evidence type="ECO:0000256" key="7">
    <source>
        <dbReference type="ARBA" id="ARBA00023157"/>
    </source>
</evidence>
<dbReference type="GO" id="GO:0006935">
    <property type="term" value="P:chemotaxis"/>
    <property type="evidence" value="ECO:0007669"/>
    <property type="project" value="UniProtKB-KW"/>
</dbReference>
<dbReference type="EMBL" id="SCEB01003238">
    <property type="protein sequence ID" value="RXM94567.1"/>
    <property type="molecule type" value="Genomic_DNA"/>
</dbReference>
<evidence type="ECO:0000256" key="12">
    <source>
        <dbReference type="RuleBase" id="RU000688"/>
    </source>
</evidence>
<comment type="similarity">
    <text evidence="12">Belongs to the G-protein coupled receptor 1 family.</text>
</comment>
<gene>
    <name evidence="17" type="ORF">EOD39_17850</name>
</gene>
<dbReference type="PRINTS" id="PR00526">
    <property type="entry name" value="FMETLEUPHER"/>
</dbReference>
<keyword evidence="18" id="KW-1185">Reference proteome</keyword>
<dbReference type="GO" id="GO:0006954">
    <property type="term" value="P:inflammatory response"/>
    <property type="evidence" value="ECO:0007669"/>
    <property type="project" value="TreeGrafter"/>
</dbReference>
<dbReference type="PRINTS" id="PR00237">
    <property type="entry name" value="GPCRRHODOPSN"/>
</dbReference>
<keyword evidence="3 12" id="KW-0812">Transmembrane</keyword>
<evidence type="ECO:0000256" key="8">
    <source>
        <dbReference type="ARBA" id="ARBA00023170"/>
    </source>
</evidence>
<dbReference type="PROSITE" id="PS00028">
    <property type="entry name" value="ZINC_FINGER_C2H2_1"/>
    <property type="match status" value="1"/>
</dbReference>
<dbReference type="InterPro" id="IPR000276">
    <property type="entry name" value="GPCR_Rhodpsn"/>
</dbReference>
<feature type="transmembrane region" description="Helical" evidence="14">
    <location>
        <begin position="223"/>
        <end position="245"/>
    </location>
</feature>
<feature type="region of interest" description="Disordered" evidence="13">
    <location>
        <begin position="436"/>
        <end position="501"/>
    </location>
</feature>
<name>A0A444V2B5_ACIRT</name>
<feature type="transmembrane region" description="Helical" evidence="14">
    <location>
        <begin position="116"/>
        <end position="135"/>
    </location>
</feature>
<feature type="region of interest" description="Disordered" evidence="13">
    <location>
        <begin position="1"/>
        <end position="25"/>
    </location>
</feature>
<keyword evidence="11" id="KW-0479">Metal-binding</keyword>
<keyword evidence="7" id="KW-1015">Disulfide bond</keyword>
<accession>A0A444V2B5</accession>
<feature type="domain" description="C2H2-type" evidence="15">
    <location>
        <begin position="545"/>
        <end position="572"/>
    </location>
</feature>
<evidence type="ECO:0000256" key="10">
    <source>
        <dbReference type="ARBA" id="ARBA00025736"/>
    </source>
</evidence>
<evidence type="ECO:0000256" key="1">
    <source>
        <dbReference type="ARBA" id="ARBA00004141"/>
    </source>
</evidence>
<feature type="transmembrane region" description="Helical" evidence="14">
    <location>
        <begin position="155"/>
        <end position="177"/>
    </location>
</feature>
<dbReference type="GO" id="GO:0007204">
    <property type="term" value="P:positive regulation of cytosolic calcium ion concentration"/>
    <property type="evidence" value="ECO:0007669"/>
    <property type="project" value="TreeGrafter"/>
</dbReference>
<dbReference type="PANTHER" id="PTHR24225">
    <property type="entry name" value="CHEMOTACTIC RECEPTOR"/>
    <property type="match status" value="1"/>
</dbReference>
<evidence type="ECO:0000259" key="15">
    <source>
        <dbReference type="PROSITE" id="PS50157"/>
    </source>
</evidence>
<keyword evidence="5 12" id="KW-0297">G-protein coupled receptor</keyword>
<dbReference type="PANTHER" id="PTHR24225:SF68">
    <property type="entry name" value="C3A ANAPHYLATOXIN CHEMOTACTIC RECEPTOR-LIKE-RELATED"/>
    <property type="match status" value="1"/>
</dbReference>